<dbReference type="RefSeq" id="WP_345389431.1">
    <property type="nucleotide sequence ID" value="NZ_BAABHG010000003.1"/>
</dbReference>
<organism evidence="1 2">
    <name type="scientific">Amycolatopsis samaneae</name>
    <dbReference type="NCBI Taxonomy" id="664691"/>
    <lineage>
        <taxon>Bacteria</taxon>
        <taxon>Bacillati</taxon>
        <taxon>Actinomycetota</taxon>
        <taxon>Actinomycetes</taxon>
        <taxon>Pseudonocardiales</taxon>
        <taxon>Pseudonocardiaceae</taxon>
        <taxon>Amycolatopsis</taxon>
    </lineage>
</organism>
<proteinExistence type="predicted"/>
<dbReference type="Proteomes" id="UP001597419">
    <property type="component" value="Unassembled WGS sequence"/>
</dbReference>
<name>A0ABW5G8F7_9PSEU</name>
<comment type="caution">
    <text evidence="1">The sequence shown here is derived from an EMBL/GenBank/DDBJ whole genome shotgun (WGS) entry which is preliminary data.</text>
</comment>
<accession>A0ABW5G8F7</accession>
<evidence type="ECO:0000313" key="1">
    <source>
        <dbReference type="EMBL" id="MFD2457792.1"/>
    </source>
</evidence>
<keyword evidence="2" id="KW-1185">Reference proteome</keyword>
<sequence>MTRSSWLADTVRAFTALRGTHVRSWTGVEMALREETPDGPQFEDPDVPCLQLLSLHAELDSTTTYFATHQDDDVWGLWLPSPTDAQRQDAERNDWHGIYRARPLAELPTGRVDQVALVTDEQVVAEVLLHIDGRPLLLLAGELYETAGDTLRYHRLDESVLAFTDPGAAGELNWTPPRQPPSDGC</sequence>
<reference evidence="2" key="1">
    <citation type="journal article" date="2019" name="Int. J. Syst. Evol. Microbiol.">
        <title>The Global Catalogue of Microorganisms (GCM) 10K type strain sequencing project: providing services to taxonomists for standard genome sequencing and annotation.</title>
        <authorList>
            <consortium name="The Broad Institute Genomics Platform"/>
            <consortium name="The Broad Institute Genome Sequencing Center for Infectious Disease"/>
            <person name="Wu L."/>
            <person name="Ma J."/>
        </authorList>
    </citation>
    <scope>NUCLEOTIDE SEQUENCE [LARGE SCALE GENOMIC DNA]</scope>
    <source>
        <strain evidence="2">CGMCC 4.7643</strain>
    </source>
</reference>
<protein>
    <submittedName>
        <fullName evidence="1">Uncharacterized protein</fullName>
    </submittedName>
</protein>
<evidence type="ECO:0000313" key="2">
    <source>
        <dbReference type="Proteomes" id="UP001597419"/>
    </source>
</evidence>
<dbReference type="EMBL" id="JBHUKU010000002">
    <property type="protein sequence ID" value="MFD2457792.1"/>
    <property type="molecule type" value="Genomic_DNA"/>
</dbReference>
<gene>
    <name evidence="1" type="ORF">ACFSYJ_04235</name>
</gene>